<accession>A0A2G8RSL5</accession>
<gene>
    <name evidence="1" type="ORF">GSI_14257</name>
</gene>
<dbReference type="AlphaFoldDB" id="A0A2G8RSL5"/>
<dbReference type="Proteomes" id="UP000230002">
    <property type="component" value="Unassembled WGS sequence"/>
</dbReference>
<dbReference type="InterPro" id="IPR032675">
    <property type="entry name" value="LRR_dom_sf"/>
</dbReference>
<organism evidence="1 2">
    <name type="scientific">Ganoderma sinense ZZ0214-1</name>
    <dbReference type="NCBI Taxonomy" id="1077348"/>
    <lineage>
        <taxon>Eukaryota</taxon>
        <taxon>Fungi</taxon>
        <taxon>Dikarya</taxon>
        <taxon>Basidiomycota</taxon>
        <taxon>Agaricomycotina</taxon>
        <taxon>Agaricomycetes</taxon>
        <taxon>Polyporales</taxon>
        <taxon>Polyporaceae</taxon>
        <taxon>Ganoderma</taxon>
    </lineage>
</organism>
<name>A0A2G8RSL5_9APHY</name>
<keyword evidence="2" id="KW-1185">Reference proteome</keyword>
<proteinExistence type="predicted"/>
<dbReference type="OrthoDB" id="2745769at2759"/>
<reference evidence="1 2" key="1">
    <citation type="journal article" date="2015" name="Sci. Rep.">
        <title>Chromosome-level genome map provides insights into diverse defense mechanisms in the medicinal fungus Ganoderma sinense.</title>
        <authorList>
            <person name="Zhu Y."/>
            <person name="Xu J."/>
            <person name="Sun C."/>
            <person name="Zhou S."/>
            <person name="Xu H."/>
            <person name="Nelson D.R."/>
            <person name="Qian J."/>
            <person name="Song J."/>
            <person name="Luo H."/>
            <person name="Xiang L."/>
            <person name="Li Y."/>
            <person name="Xu Z."/>
            <person name="Ji A."/>
            <person name="Wang L."/>
            <person name="Lu S."/>
            <person name="Hayward A."/>
            <person name="Sun W."/>
            <person name="Li X."/>
            <person name="Schwartz D.C."/>
            <person name="Wang Y."/>
            <person name="Chen S."/>
        </authorList>
    </citation>
    <scope>NUCLEOTIDE SEQUENCE [LARGE SCALE GENOMIC DNA]</scope>
    <source>
        <strain evidence="1 2">ZZ0214-1</strain>
    </source>
</reference>
<evidence type="ECO:0000313" key="2">
    <source>
        <dbReference type="Proteomes" id="UP000230002"/>
    </source>
</evidence>
<comment type="caution">
    <text evidence="1">The sequence shown here is derived from an EMBL/GenBank/DDBJ whole genome shotgun (WGS) entry which is preliminary data.</text>
</comment>
<sequence length="532" mass="59414">MNFLQAEELSALMCTCRLFSDIGLQPLCMRSGGALRTPKQLISLLEFLRVGTQHTRAPLIKDVHFCLEEHRVPQDKASYFELHLREPAYFSASSNPLYEEHLLRASRNQALEAFLVVLQHCCELRRLQIDHWFEDVPTVPLYHAISNLTALEELRMPMVPRSRWYGDFKLASPSLRKLVLRPGRWHEIPDALTLLQPLSSTLVELDIPVCRWTRPRAPFPNVRRLAIEFPASEDVVFDLVHAFPDLTHLSLGGTRNFHLCHALSSRAEEDRLREHSQYQWHALASTPTPIPPWPSLVAVHAASACALYTLALPCKVPRVSVTYASGDPAEDMLPRILADTSPTCLEIRVAQAHYRYTPLPRRFTGLRPGDATASLERVVLTVDGAAVPDYVKVSGLLVDELKEALAPLRVTHVLVQHALSHFPAARAHTRTVVRTLCADARRRADALARAVPALRWVGVRVCVLGGPAWLYCWAVERHGAGRPQGVGVFGEANVQFGLTEVGAGVGLREMSEEEGWEVLRAEEMEEFAGASA</sequence>
<dbReference type="SUPFAM" id="SSF52047">
    <property type="entry name" value="RNI-like"/>
    <property type="match status" value="1"/>
</dbReference>
<protein>
    <recommendedName>
        <fullName evidence="3">F-box domain-containing protein</fullName>
    </recommendedName>
</protein>
<dbReference type="EMBL" id="AYKW01000067">
    <property type="protein sequence ID" value="PIL24502.1"/>
    <property type="molecule type" value="Genomic_DNA"/>
</dbReference>
<evidence type="ECO:0000313" key="1">
    <source>
        <dbReference type="EMBL" id="PIL24502.1"/>
    </source>
</evidence>
<evidence type="ECO:0008006" key="3">
    <source>
        <dbReference type="Google" id="ProtNLM"/>
    </source>
</evidence>
<dbReference type="Gene3D" id="3.80.10.10">
    <property type="entry name" value="Ribonuclease Inhibitor"/>
    <property type="match status" value="1"/>
</dbReference>